<name>A0A176WMM8_MARPO</name>
<protein>
    <submittedName>
        <fullName evidence="2">Uncharacterized protein</fullName>
    </submittedName>
</protein>
<reference evidence="2" key="1">
    <citation type="submission" date="2016-03" db="EMBL/GenBank/DDBJ databases">
        <title>Mechanisms controlling the formation of the plant cell surface in tip-growing cells are functionally conserved among land plants.</title>
        <authorList>
            <person name="Honkanen S."/>
            <person name="Jones V.A."/>
            <person name="Morieri G."/>
            <person name="Champion C."/>
            <person name="Hetherington A.J."/>
            <person name="Kelly S."/>
            <person name="Saint-Marcoux D."/>
            <person name="Proust H."/>
            <person name="Prescott H."/>
            <person name="Dolan L."/>
        </authorList>
    </citation>
    <scope>NUCLEOTIDE SEQUENCE [LARGE SCALE GENOMIC DNA]</scope>
    <source>
        <tissue evidence="2">Whole gametophyte</tissue>
    </source>
</reference>
<feature type="region of interest" description="Disordered" evidence="1">
    <location>
        <begin position="1"/>
        <end position="40"/>
    </location>
</feature>
<accession>A0A176WMM8</accession>
<proteinExistence type="predicted"/>
<organism evidence="2 3">
    <name type="scientific">Marchantia polymorpha subsp. ruderalis</name>
    <dbReference type="NCBI Taxonomy" id="1480154"/>
    <lineage>
        <taxon>Eukaryota</taxon>
        <taxon>Viridiplantae</taxon>
        <taxon>Streptophyta</taxon>
        <taxon>Embryophyta</taxon>
        <taxon>Marchantiophyta</taxon>
        <taxon>Marchantiopsida</taxon>
        <taxon>Marchantiidae</taxon>
        <taxon>Marchantiales</taxon>
        <taxon>Marchantiaceae</taxon>
        <taxon>Marchantia</taxon>
    </lineage>
</organism>
<evidence type="ECO:0000313" key="3">
    <source>
        <dbReference type="Proteomes" id="UP000077202"/>
    </source>
</evidence>
<comment type="caution">
    <text evidence="2">The sequence shown here is derived from an EMBL/GenBank/DDBJ whole genome shotgun (WGS) entry which is preliminary data.</text>
</comment>
<feature type="compositionally biased region" description="Basic and acidic residues" evidence="1">
    <location>
        <begin position="22"/>
        <end position="40"/>
    </location>
</feature>
<keyword evidence="3" id="KW-1185">Reference proteome</keyword>
<evidence type="ECO:0000256" key="1">
    <source>
        <dbReference type="SAM" id="MobiDB-lite"/>
    </source>
</evidence>
<feature type="compositionally biased region" description="Gly residues" evidence="1">
    <location>
        <begin position="1"/>
        <end position="12"/>
    </location>
</feature>
<feature type="compositionally biased region" description="Basic residues" evidence="1">
    <location>
        <begin position="70"/>
        <end position="89"/>
    </location>
</feature>
<sequence>MPVEDAGGGGAKRAGENGEGNRQADTRKADRMTLREPESRVCRKRWIDGARLSGPLWRRRGLVIEPSGSSRKKKKKRKRRRGRRRRRRKEGFCRGLQGSGDGNLRQQSRGAETEAEAREIATGMRA</sequence>
<evidence type="ECO:0000313" key="2">
    <source>
        <dbReference type="EMBL" id="OAE34124.1"/>
    </source>
</evidence>
<dbReference type="EMBL" id="LVLJ01000455">
    <property type="protein sequence ID" value="OAE34124.1"/>
    <property type="molecule type" value="Genomic_DNA"/>
</dbReference>
<dbReference type="Proteomes" id="UP000077202">
    <property type="component" value="Unassembled WGS sequence"/>
</dbReference>
<dbReference type="AlphaFoldDB" id="A0A176WMM8"/>
<feature type="region of interest" description="Disordered" evidence="1">
    <location>
        <begin position="63"/>
        <end position="126"/>
    </location>
</feature>
<gene>
    <name evidence="2" type="ORF">AXG93_2891s1490</name>
</gene>